<organism evidence="1">
    <name type="scientific">Rhizophora mucronata</name>
    <name type="common">Asiatic mangrove</name>
    <dbReference type="NCBI Taxonomy" id="61149"/>
    <lineage>
        <taxon>Eukaryota</taxon>
        <taxon>Viridiplantae</taxon>
        <taxon>Streptophyta</taxon>
        <taxon>Embryophyta</taxon>
        <taxon>Tracheophyta</taxon>
        <taxon>Spermatophyta</taxon>
        <taxon>Magnoliopsida</taxon>
        <taxon>eudicotyledons</taxon>
        <taxon>Gunneridae</taxon>
        <taxon>Pentapetalae</taxon>
        <taxon>rosids</taxon>
        <taxon>fabids</taxon>
        <taxon>Malpighiales</taxon>
        <taxon>Rhizophoraceae</taxon>
        <taxon>Rhizophora</taxon>
    </lineage>
</organism>
<proteinExistence type="predicted"/>
<protein>
    <submittedName>
        <fullName evidence="1">Uncharacterized protein</fullName>
    </submittedName>
</protein>
<dbReference type="AlphaFoldDB" id="A0A2P2PAA1"/>
<name>A0A2P2PAA1_RHIMU</name>
<sequence length="31" mass="3558">MNMNKLFQKTPYTLSLSALLPTPKNLLNKHT</sequence>
<accession>A0A2P2PAA1</accession>
<evidence type="ECO:0000313" key="1">
    <source>
        <dbReference type="EMBL" id="MBX51563.1"/>
    </source>
</evidence>
<reference evidence="1" key="1">
    <citation type="submission" date="2018-02" db="EMBL/GenBank/DDBJ databases">
        <title>Rhizophora mucronata_Transcriptome.</title>
        <authorList>
            <person name="Meera S.P."/>
            <person name="Sreeshan A."/>
            <person name="Augustine A."/>
        </authorList>
    </citation>
    <scope>NUCLEOTIDE SEQUENCE</scope>
    <source>
        <tissue evidence="1">Leaf</tissue>
    </source>
</reference>
<dbReference type="EMBL" id="GGEC01071079">
    <property type="protein sequence ID" value="MBX51563.1"/>
    <property type="molecule type" value="Transcribed_RNA"/>
</dbReference>